<feature type="region of interest" description="Disordered" evidence="1">
    <location>
        <begin position="125"/>
        <end position="163"/>
    </location>
</feature>
<gene>
    <name evidence="3" type="ORF">ACFOZ9_02700</name>
</gene>
<protein>
    <recommendedName>
        <fullName evidence="5">Lipoprotein</fullName>
    </recommendedName>
</protein>
<evidence type="ECO:0000256" key="2">
    <source>
        <dbReference type="SAM" id="SignalP"/>
    </source>
</evidence>
<organism evidence="3 4">
    <name type="scientific">Deinococcus navajonensis</name>
    <dbReference type="NCBI Taxonomy" id="309884"/>
    <lineage>
        <taxon>Bacteria</taxon>
        <taxon>Thermotogati</taxon>
        <taxon>Deinococcota</taxon>
        <taxon>Deinococci</taxon>
        <taxon>Deinococcales</taxon>
        <taxon>Deinococcaceae</taxon>
        <taxon>Deinococcus</taxon>
    </lineage>
</organism>
<evidence type="ECO:0000313" key="3">
    <source>
        <dbReference type="EMBL" id="MFC4425105.1"/>
    </source>
</evidence>
<evidence type="ECO:0008006" key="5">
    <source>
        <dbReference type="Google" id="ProtNLM"/>
    </source>
</evidence>
<comment type="caution">
    <text evidence="3">The sequence shown here is derived from an EMBL/GenBank/DDBJ whole genome shotgun (WGS) entry which is preliminary data.</text>
</comment>
<proteinExistence type="predicted"/>
<keyword evidence="4" id="KW-1185">Reference proteome</keyword>
<sequence>MKSSILSAALLGALLLPACAATEKTQDHERSEALARRYMARCVQAIERRRVQPGPRQGLLPVTLDGQTCQSPVLEDYALSERDDALVKTSVIRLDPSRLSEYTINITTLDGETITYVDRGKAAAAAEQAGTFGDSSRGGALAAGPDGTEGDLNQAELPEAQER</sequence>
<accession>A0ABV8XLD5</accession>
<dbReference type="RefSeq" id="WP_380036146.1">
    <property type="nucleotide sequence ID" value="NZ_JBHSEH010000004.1"/>
</dbReference>
<dbReference type="Proteomes" id="UP001595998">
    <property type="component" value="Unassembled WGS sequence"/>
</dbReference>
<name>A0ABV8XLD5_9DEIO</name>
<feature type="signal peptide" evidence="2">
    <location>
        <begin position="1"/>
        <end position="20"/>
    </location>
</feature>
<keyword evidence="2" id="KW-0732">Signal</keyword>
<evidence type="ECO:0000313" key="4">
    <source>
        <dbReference type="Proteomes" id="UP001595998"/>
    </source>
</evidence>
<dbReference type="EMBL" id="JBHSEH010000004">
    <property type="protein sequence ID" value="MFC4425105.1"/>
    <property type="molecule type" value="Genomic_DNA"/>
</dbReference>
<feature type="chain" id="PRO_5047303511" description="Lipoprotein" evidence="2">
    <location>
        <begin position="21"/>
        <end position="163"/>
    </location>
</feature>
<evidence type="ECO:0000256" key="1">
    <source>
        <dbReference type="SAM" id="MobiDB-lite"/>
    </source>
</evidence>
<reference evidence="4" key="1">
    <citation type="journal article" date="2019" name="Int. J. Syst. Evol. Microbiol.">
        <title>The Global Catalogue of Microorganisms (GCM) 10K type strain sequencing project: providing services to taxonomists for standard genome sequencing and annotation.</title>
        <authorList>
            <consortium name="The Broad Institute Genomics Platform"/>
            <consortium name="The Broad Institute Genome Sequencing Center for Infectious Disease"/>
            <person name="Wu L."/>
            <person name="Ma J."/>
        </authorList>
    </citation>
    <scope>NUCLEOTIDE SEQUENCE [LARGE SCALE GENOMIC DNA]</scope>
    <source>
        <strain evidence="4">CCUG 56029</strain>
    </source>
</reference>